<feature type="region of interest" description="Disordered" evidence="1">
    <location>
        <begin position="25"/>
        <end position="105"/>
    </location>
</feature>
<dbReference type="EMBL" id="JAVHJM010000007">
    <property type="protein sequence ID" value="KAK6510564.1"/>
    <property type="molecule type" value="Genomic_DNA"/>
</dbReference>
<evidence type="ECO:0000256" key="2">
    <source>
        <dbReference type="SAM" id="SignalP"/>
    </source>
</evidence>
<protein>
    <submittedName>
        <fullName evidence="3">Uncharacterized protein</fullName>
    </submittedName>
</protein>
<accession>A0AAN8NBY2</accession>
<evidence type="ECO:0000313" key="3">
    <source>
        <dbReference type="EMBL" id="KAK6510564.1"/>
    </source>
</evidence>
<keyword evidence="4" id="KW-1185">Reference proteome</keyword>
<evidence type="ECO:0000313" key="4">
    <source>
        <dbReference type="Proteomes" id="UP001307849"/>
    </source>
</evidence>
<gene>
    <name evidence="3" type="ORF">TWF506_009669</name>
</gene>
<evidence type="ECO:0000256" key="1">
    <source>
        <dbReference type="SAM" id="MobiDB-lite"/>
    </source>
</evidence>
<comment type="caution">
    <text evidence="3">The sequence shown here is derived from an EMBL/GenBank/DDBJ whole genome shotgun (WGS) entry which is preliminary data.</text>
</comment>
<proteinExistence type="predicted"/>
<dbReference type="Proteomes" id="UP001307849">
    <property type="component" value="Unassembled WGS sequence"/>
</dbReference>
<keyword evidence="2" id="KW-0732">Signal</keyword>
<reference evidence="3 4" key="1">
    <citation type="submission" date="2019-10" db="EMBL/GenBank/DDBJ databases">
        <authorList>
            <person name="Palmer J.M."/>
        </authorList>
    </citation>
    <scope>NUCLEOTIDE SEQUENCE [LARGE SCALE GENOMIC DNA]</scope>
    <source>
        <strain evidence="3 4">TWF506</strain>
    </source>
</reference>
<feature type="signal peptide" evidence="2">
    <location>
        <begin position="1"/>
        <end position="18"/>
    </location>
</feature>
<feature type="chain" id="PRO_5043004743" evidence="2">
    <location>
        <begin position="19"/>
        <end position="228"/>
    </location>
</feature>
<name>A0AAN8NBY2_9PEZI</name>
<dbReference type="AlphaFoldDB" id="A0AAN8NBY2"/>
<sequence length="228" mass="24681">MKFNPTLSLLLLGAFTAATPVNWKRQVVPSGGTPTPGATIDLDRGPFYPPDVWKREDAPAGEPTPGSTIDRDYGPGYPPDVWKREASPENGTPKPGPTIKPDWLSVSPAHGWKREAAPHDDKSKPGPTFRRPYGRVAANCKREAAVSAIILTAVIKSSCIIGFEYSGSADAKSSIARKYYGLIPCRLIRDSALIGDGQNMYRVYGKSMPMSCANEFEVGIRMKGGLTE</sequence>
<organism evidence="3 4">
    <name type="scientific">Arthrobotrys conoides</name>
    <dbReference type="NCBI Taxonomy" id="74498"/>
    <lineage>
        <taxon>Eukaryota</taxon>
        <taxon>Fungi</taxon>
        <taxon>Dikarya</taxon>
        <taxon>Ascomycota</taxon>
        <taxon>Pezizomycotina</taxon>
        <taxon>Orbiliomycetes</taxon>
        <taxon>Orbiliales</taxon>
        <taxon>Orbiliaceae</taxon>
        <taxon>Arthrobotrys</taxon>
    </lineage>
</organism>